<sequence length="97" mass="9947">MAILATGIDLIKFFPASVDGGLKAIKALSAPFPQVRFIPTGGINADNMTEWLSNPAIAAIGGSWMVPAKAIDAGDFDTVRDLCAAAAATAAELDKKA</sequence>
<keyword evidence="9" id="KW-1185">Reference proteome</keyword>
<comment type="pathway">
    <text evidence="1">Carbohydrate acid metabolism.</text>
</comment>
<dbReference type="EMBL" id="CP014352">
    <property type="protein sequence ID" value="AMS05988.1"/>
    <property type="molecule type" value="Genomic_DNA"/>
</dbReference>
<dbReference type="Pfam" id="PF01081">
    <property type="entry name" value="Aldolase"/>
    <property type="match status" value="1"/>
</dbReference>
<evidence type="ECO:0000256" key="3">
    <source>
        <dbReference type="ARBA" id="ARBA00011233"/>
    </source>
</evidence>
<gene>
    <name evidence="7" type="ORF">A8L58_13080</name>
    <name evidence="6" type="ORF">AXH35_11630</name>
</gene>
<dbReference type="Gene3D" id="3.20.20.70">
    <property type="entry name" value="Aldolase class I"/>
    <property type="match status" value="1"/>
</dbReference>
<keyword evidence="5" id="KW-0119">Carbohydrate metabolism</keyword>
<dbReference type="PROSITE" id="PS00160">
    <property type="entry name" value="ALDOLASE_KDPG_KHG_2"/>
    <property type="match status" value="1"/>
</dbReference>
<dbReference type="InterPro" id="IPR013785">
    <property type="entry name" value="Aldolase_TIM"/>
</dbReference>
<evidence type="ECO:0000313" key="6">
    <source>
        <dbReference type="EMBL" id="AMS05988.1"/>
    </source>
</evidence>
<name>A0AAC8YG51_9ACTN</name>
<dbReference type="RefSeq" id="WP_062819940.1">
    <property type="nucleotide sequence ID" value="NZ_CP014352.1"/>
</dbReference>
<comment type="subunit">
    <text evidence="3">Homotrimer.</text>
</comment>
<evidence type="ECO:0000313" key="9">
    <source>
        <dbReference type="Proteomes" id="UP000178666"/>
    </source>
</evidence>
<dbReference type="GO" id="GO:0016829">
    <property type="term" value="F:lyase activity"/>
    <property type="evidence" value="ECO:0007669"/>
    <property type="project" value="UniProtKB-KW"/>
</dbReference>
<organism evidence="6 8">
    <name type="scientific">Acidipropionibacterium acidipropionici</name>
    <dbReference type="NCBI Taxonomy" id="1748"/>
    <lineage>
        <taxon>Bacteria</taxon>
        <taxon>Bacillati</taxon>
        <taxon>Actinomycetota</taxon>
        <taxon>Actinomycetes</taxon>
        <taxon>Propionibacteriales</taxon>
        <taxon>Propionibacteriaceae</taxon>
        <taxon>Acidipropionibacterium</taxon>
    </lineage>
</organism>
<reference evidence="6 8" key="2">
    <citation type="submission" date="2016-02" db="EMBL/GenBank/DDBJ databases">
        <title>Complete Genome Sequence of Propionibacterium acidipropionici ATCC 55737.</title>
        <authorList>
            <person name="Luna Flores C.H."/>
            <person name="Nielsen L.K."/>
            <person name="Marcellin E."/>
        </authorList>
    </citation>
    <scope>NUCLEOTIDE SEQUENCE [LARGE SCALE GENOMIC DNA]</scope>
    <source>
        <strain evidence="6 8">ATCC 55737</strain>
    </source>
</reference>
<evidence type="ECO:0000256" key="1">
    <source>
        <dbReference type="ARBA" id="ARBA00004761"/>
    </source>
</evidence>
<protein>
    <submittedName>
        <fullName evidence="6">Aldolase</fullName>
    </submittedName>
</protein>
<evidence type="ECO:0000256" key="5">
    <source>
        <dbReference type="ARBA" id="ARBA00023277"/>
    </source>
</evidence>
<dbReference type="InterPro" id="IPR000887">
    <property type="entry name" value="Aldlse_KDPG_KHG"/>
</dbReference>
<evidence type="ECO:0000256" key="4">
    <source>
        <dbReference type="ARBA" id="ARBA00023239"/>
    </source>
</evidence>
<dbReference type="Proteomes" id="UP000075221">
    <property type="component" value="Chromosome"/>
</dbReference>
<dbReference type="EMBL" id="CP015970">
    <property type="protein sequence ID" value="AOZ47452.1"/>
    <property type="molecule type" value="Genomic_DNA"/>
</dbReference>
<evidence type="ECO:0000313" key="8">
    <source>
        <dbReference type="Proteomes" id="UP000075221"/>
    </source>
</evidence>
<dbReference type="SUPFAM" id="SSF51569">
    <property type="entry name" value="Aldolase"/>
    <property type="match status" value="1"/>
</dbReference>
<dbReference type="PANTHER" id="PTHR30246:SF1">
    <property type="entry name" value="2-DEHYDRO-3-DEOXY-6-PHOSPHOGALACTONATE ALDOLASE-RELATED"/>
    <property type="match status" value="1"/>
</dbReference>
<dbReference type="PANTHER" id="PTHR30246">
    <property type="entry name" value="2-KETO-3-DEOXY-6-PHOSPHOGLUCONATE ALDOLASE"/>
    <property type="match status" value="1"/>
</dbReference>
<dbReference type="AlphaFoldDB" id="A0AAC8YG51"/>
<proteinExistence type="inferred from homology"/>
<dbReference type="InterPro" id="IPR031338">
    <property type="entry name" value="KDPG/KHG_AS_2"/>
</dbReference>
<dbReference type="Proteomes" id="UP000178666">
    <property type="component" value="Chromosome"/>
</dbReference>
<evidence type="ECO:0000313" key="7">
    <source>
        <dbReference type="EMBL" id="AOZ47452.1"/>
    </source>
</evidence>
<keyword evidence="4" id="KW-0456">Lyase</keyword>
<reference evidence="7 9" key="1">
    <citation type="journal article" date="2016" name="Plant Dis.">
        <title>Improved production of propionic acid using genome shuffling.</title>
        <authorList>
            <person name="Luna-Flores C.H."/>
            <person name="Palfreyman R.W."/>
            <person name="Kromer J.O."/>
            <person name="Nielsen L.K."/>
            <person name="Marcellin E."/>
        </authorList>
    </citation>
    <scope>NUCLEOTIDE SEQUENCE [LARGE SCALE GENOMIC DNA]</scope>
    <source>
        <strain evidence="7 9">F3E8</strain>
    </source>
</reference>
<comment type="similarity">
    <text evidence="2">Belongs to the KHG/KDPG aldolase family.</text>
</comment>
<accession>A0AAC8YG51</accession>
<evidence type="ECO:0000256" key="2">
    <source>
        <dbReference type="ARBA" id="ARBA00006906"/>
    </source>
</evidence>
<dbReference type="CDD" id="cd00452">
    <property type="entry name" value="KDPG_aldolase"/>
    <property type="match status" value="1"/>
</dbReference>